<dbReference type="InterPro" id="IPR016040">
    <property type="entry name" value="NAD(P)-bd_dom"/>
</dbReference>
<dbReference type="PANTHER" id="PTHR43574">
    <property type="entry name" value="EPIMERASE-RELATED"/>
    <property type="match status" value="1"/>
</dbReference>
<name>A0A7K0EKL0_9BACT</name>
<dbReference type="EMBL" id="WJXZ01000007">
    <property type="protein sequence ID" value="MRS62334.1"/>
    <property type="molecule type" value="Genomic_DNA"/>
</dbReference>
<sequence>MIILLTGGAGFIGSSLAKQLLEEGHRVICLDNLDSYYDPDIKWRNVQETLNDPEYHFHEGDIRDSELIDTLFQNYAFDAVVHLAARAGVRPSVQDPGLYYDVNVNGTLTVLQAMQRWQVKKMVFASSSSVYGDSQQVPFLETDTADRPLSPYAASKRAAELLCHTFHHLYGFDIFCLRFFTVYGPRQRPEMAISQFTDSILNGRPITVFGDGSTSRDYTYVEDIVNGIIQSLENLKGYEVLNIGGSDPISLADLIHVIERAVGETARINRLPMQPGDVQLTYADIAKASQLIGYQPSVRIEEGIRRFVEWYRSRLNYSLATEEY</sequence>
<dbReference type="OrthoDB" id="9811743at2"/>
<dbReference type="InterPro" id="IPR036291">
    <property type="entry name" value="NAD(P)-bd_dom_sf"/>
</dbReference>
<keyword evidence="4" id="KW-1185">Reference proteome</keyword>
<dbReference type="Pfam" id="PF16363">
    <property type="entry name" value="GDP_Man_Dehyd"/>
    <property type="match status" value="1"/>
</dbReference>
<dbReference type="SUPFAM" id="SSF51735">
    <property type="entry name" value="NAD(P)-binding Rossmann-fold domains"/>
    <property type="match status" value="1"/>
</dbReference>
<dbReference type="Proteomes" id="UP000441754">
    <property type="component" value="Unassembled WGS sequence"/>
</dbReference>
<comment type="caution">
    <text evidence="3">The sequence shown here is derived from an EMBL/GenBank/DDBJ whole genome shotgun (WGS) entry which is preliminary data.</text>
</comment>
<dbReference type="AlphaFoldDB" id="A0A7K0EKL0"/>
<dbReference type="Gene3D" id="3.40.50.720">
    <property type="entry name" value="NAD(P)-binding Rossmann-like Domain"/>
    <property type="match status" value="1"/>
</dbReference>
<protein>
    <submittedName>
        <fullName evidence="3">SDR family NAD(P)-dependent oxidoreductase</fullName>
    </submittedName>
</protein>
<feature type="domain" description="NAD(P)-binding" evidence="2">
    <location>
        <begin position="4"/>
        <end position="306"/>
    </location>
</feature>
<organism evidence="3 4">
    <name type="scientific">Larkinella terrae</name>
    <dbReference type="NCBI Taxonomy" id="2025311"/>
    <lineage>
        <taxon>Bacteria</taxon>
        <taxon>Pseudomonadati</taxon>
        <taxon>Bacteroidota</taxon>
        <taxon>Cytophagia</taxon>
        <taxon>Cytophagales</taxon>
        <taxon>Spirosomataceae</taxon>
        <taxon>Larkinella</taxon>
    </lineage>
</organism>
<evidence type="ECO:0000313" key="4">
    <source>
        <dbReference type="Proteomes" id="UP000441754"/>
    </source>
</evidence>
<keyword evidence="1" id="KW-0520">NAD</keyword>
<reference evidence="3 4" key="1">
    <citation type="journal article" date="2018" name="Antonie Van Leeuwenhoek">
        <title>Larkinella terrae sp. nov., isolated from soil on Jeju Island, South Korea.</title>
        <authorList>
            <person name="Ten L.N."/>
            <person name="Jeon J."/>
            <person name="Park S.J."/>
            <person name="Park S."/>
            <person name="Lee S.Y."/>
            <person name="Kim M.K."/>
            <person name="Jung H.Y."/>
        </authorList>
    </citation>
    <scope>NUCLEOTIDE SEQUENCE [LARGE SCALE GENOMIC DNA]</scope>
    <source>
        <strain evidence="3 4">KCTC 52001</strain>
    </source>
</reference>
<evidence type="ECO:0000259" key="2">
    <source>
        <dbReference type="Pfam" id="PF16363"/>
    </source>
</evidence>
<dbReference type="Gene3D" id="3.90.25.10">
    <property type="entry name" value="UDP-galactose 4-epimerase, domain 1"/>
    <property type="match status" value="1"/>
</dbReference>
<evidence type="ECO:0000256" key="1">
    <source>
        <dbReference type="ARBA" id="ARBA00023027"/>
    </source>
</evidence>
<accession>A0A7K0EKL0</accession>
<dbReference type="RefSeq" id="WP_154175715.1">
    <property type="nucleotide sequence ID" value="NZ_WJXZ01000007.1"/>
</dbReference>
<dbReference type="PRINTS" id="PR01713">
    <property type="entry name" value="NUCEPIMERASE"/>
</dbReference>
<gene>
    <name evidence="3" type="ORF">GJJ30_13620</name>
</gene>
<proteinExistence type="predicted"/>
<evidence type="ECO:0000313" key="3">
    <source>
        <dbReference type="EMBL" id="MRS62334.1"/>
    </source>
</evidence>